<feature type="domain" description="Rv2525c-like glycoside hydrolase-like" evidence="2">
    <location>
        <begin position="68"/>
        <end position="276"/>
    </location>
</feature>
<name>A0A1G9ES58_9ACTN</name>
<evidence type="ECO:0000313" key="3">
    <source>
        <dbReference type="EMBL" id="SDK79037.1"/>
    </source>
</evidence>
<dbReference type="InterPro" id="IPR017853">
    <property type="entry name" value="GH"/>
</dbReference>
<proteinExistence type="predicted"/>
<dbReference type="STRING" id="417292.SAMN05421806_11234"/>
<dbReference type="OrthoDB" id="5171321at2"/>
<dbReference type="RefSeq" id="WP_093614171.1">
    <property type="nucleotide sequence ID" value="NZ_FNFF01000012.1"/>
</dbReference>
<evidence type="ECO:0000256" key="1">
    <source>
        <dbReference type="SAM" id="SignalP"/>
    </source>
</evidence>
<dbReference type="Gene3D" id="3.20.20.80">
    <property type="entry name" value="Glycosidases"/>
    <property type="match status" value="1"/>
</dbReference>
<keyword evidence="4" id="KW-1185">Reference proteome</keyword>
<organism evidence="3 4">
    <name type="scientific">Streptomyces indicus</name>
    <dbReference type="NCBI Taxonomy" id="417292"/>
    <lineage>
        <taxon>Bacteria</taxon>
        <taxon>Bacillati</taxon>
        <taxon>Actinomycetota</taxon>
        <taxon>Actinomycetes</taxon>
        <taxon>Kitasatosporales</taxon>
        <taxon>Streptomycetaceae</taxon>
        <taxon>Streptomyces</taxon>
    </lineage>
</organism>
<protein>
    <recommendedName>
        <fullName evidence="2">Rv2525c-like glycoside hydrolase-like domain-containing protein</fullName>
    </recommendedName>
</protein>
<accession>A0A1G9ES58</accession>
<gene>
    <name evidence="3" type="ORF">SAMN05421806_11234</name>
</gene>
<dbReference type="SUPFAM" id="SSF51445">
    <property type="entry name" value="(Trans)glycosidases"/>
    <property type="match status" value="1"/>
</dbReference>
<dbReference type="Proteomes" id="UP000199155">
    <property type="component" value="Unassembled WGS sequence"/>
</dbReference>
<dbReference type="InterPro" id="IPR015020">
    <property type="entry name" value="Rv2525c-like_Glyco_Hydro-like"/>
</dbReference>
<sequence>MRTPKLIIGLLVLVALTSLTTPSAAVPASDHRGTASASASAPVGAARGKVFDGWAFDTCLTPSLGTMSAWRKSKFRGVAVYFGGRGRFCRKQPNLTPNWLREVDRMGWSVLPVYVGSQSPCVLVPHKKKVRIGRDAWGQGRKEGRDALRRARTLGMKRGSALYLDIENYRMDKWQCRKPTLTFVRAWNRTVRAHGYVPGFYSSLGSGIWHMERARKAGYGDLPSALWYARWNGKPRAYPIPGVSPNAWRGASIHQYRGPKKEKYGGRTLEVDRNRVHAPVAVIR</sequence>
<reference evidence="3 4" key="1">
    <citation type="submission" date="2016-10" db="EMBL/GenBank/DDBJ databases">
        <authorList>
            <person name="de Groot N.N."/>
        </authorList>
    </citation>
    <scope>NUCLEOTIDE SEQUENCE [LARGE SCALE GENOMIC DNA]</scope>
    <source>
        <strain evidence="3 4">CGMCC 4.5727</strain>
    </source>
</reference>
<feature type="chain" id="PRO_5011735982" description="Rv2525c-like glycoside hydrolase-like domain-containing protein" evidence="1">
    <location>
        <begin position="25"/>
        <end position="284"/>
    </location>
</feature>
<dbReference type="AlphaFoldDB" id="A0A1G9ES58"/>
<dbReference type="EMBL" id="FNFF01000012">
    <property type="protein sequence ID" value="SDK79037.1"/>
    <property type="molecule type" value="Genomic_DNA"/>
</dbReference>
<evidence type="ECO:0000313" key="4">
    <source>
        <dbReference type="Proteomes" id="UP000199155"/>
    </source>
</evidence>
<evidence type="ECO:0000259" key="2">
    <source>
        <dbReference type="Pfam" id="PF08924"/>
    </source>
</evidence>
<feature type="signal peptide" evidence="1">
    <location>
        <begin position="1"/>
        <end position="24"/>
    </location>
</feature>
<keyword evidence="1" id="KW-0732">Signal</keyword>
<dbReference type="Pfam" id="PF08924">
    <property type="entry name" value="Rv2525c_GlyHyd-like"/>
    <property type="match status" value="1"/>
</dbReference>